<protein>
    <recommendedName>
        <fullName evidence="4">PDZ domain-containing protein</fullName>
    </recommendedName>
</protein>
<feature type="compositionally biased region" description="Polar residues" evidence="3">
    <location>
        <begin position="1194"/>
        <end position="1206"/>
    </location>
</feature>
<organism evidence="5 6">
    <name type="scientific">Pristionchus mayeri</name>
    <dbReference type="NCBI Taxonomy" id="1317129"/>
    <lineage>
        <taxon>Eukaryota</taxon>
        <taxon>Metazoa</taxon>
        <taxon>Ecdysozoa</taxon>
        <taxon>Nematoda</taxon>
        <taxon>Chromadorea</taxon>
        <taxon>Rhabditida</taxon>
        <taxon>Rhabditina</taxon>
        <taxon>Diplogasteromorpha</taxon>
        <taxon>Diplogasteroidea</taxon>
        <taxon>Neodiplogasteridae</taxon>
        <taxon>Pristionchus</taxon>
    </lineage>
</organism>
<feature type="region of interest" description="Disordered" evidence="3">
    <location>
        <begin position="724"/>
        <end position="756"/>
    </location>
</feature>
<dbReference type="GO" id="GO:0098968">
    <property type="term" value="P:neurotransmitter receptor transport postsynaptic membrane to endosome"/>
    <property type="evidence" value="ECO:0007669"/>
    <property type="project" value="TreeGrafter"/>
</dbReference>
<feature type="region of interest" description="Disordered" evidence="3">
    <location>
        <begin position="511"/>
        <end position="634"/>
    </location>
</feature>
<feature type="region of interest" description="Disordered" evidence="3">
    <location>
        <begin position="1104"/>
        <end position="1171"/>
    </location>
</feature>
<sequence length="1416" mass="153409">MSFFSCIPSCNRQVDTLDRRQHNLNSIPHEISRYYRSLEELLLDMNHIKGLESDSVIFRLGRLRILGLSDNDVYKIPPDISKLIMLEELNLSKNDISDLPDEIRECNRLTRLELSSNPFTRLPQAITQLTSLTYLGLNEISLTQLPTDIGNLVNLRSLEVRENLLRNLPISISRCSQLEVLDLGCNEIEQLPSDMASMVSLRELYVDGNDMETLPDQLTSCRALEQLDVSENKLSVLPEDLGELGRLTDLNVSQNCLQLFPNSIGKLRRLSILKAEKNAITHLTPAIGSCDQLNELFLTENLLTDLPSTIGNLRHLRTLNVDKNQLISIPTTIGGCCSLSVLSLRDNALTDLPMDIGKCENMTVLDVCSNRLSYLPFTIKVLLRIQALWLSENQPVSKLTLKEEREPRTGVKVLTCYLLPQESAQMQEPERAASRSFLGGPKVHFRGEGETTVDEDESKLGDFHRHDTPHPKPHAAKLKKNTIDGHVIHHEDDAAPAATSLALKKKTSDALSPSASMSNASGAVGASPNAIPPPRSALRQFPQPDKSPSQRVTSPPQQMQQDNNNQWSSNGSSPSRSVLFASSSPSISAPPSSSLLPSSGGGEEPPRLKRINTPHYKSIRASQDTSTGGGPKIRRIRVLRDSSGNLGLSIAGGLESTPFRDDDRGLFVSKVVEGGPAERAGLRVGDKLIRVNETDVLLVAHETAVKAMKEGRDAVELSVLRMEETGRGSEERRLASTPLQTPVQTPDVSFSEGDVSGTTTKDTISISIKRDKTGSPGFAVAGGVVGGVNRGEGIFISSITRGGAADLDGKLMVGDRVVSIDGTKMKDTRHDQAVALLTGMAGKDVHLVLHRDRPSHLSPLPTTTSIPTPSTPSSALRTPSPISSPVYTLGDASWDGKMETVDLHREGASLGLSVVGGSDLVSHPFGVEVPGVFISKIAANSAADRCRRLRIGDRILRVNDVNVENTKHAVAVEALKASGSRVRLVVCHDPQPAGMKEVVVRRRGDGPLGMSIHGGVNAIRANPAQPDDEGIFIDRVEPSSISERAGLVPGQRIIEVNGESLLGATQDEAAASLKKAHELRLLVCDGYNSRKGVNGWSTGGGGGAAPLPALRSSSSHLSSPPPALPPQPVSSSSMRESFSSPLDVEVVSSSSPPSSPVFSPQGVSAPSPVSPILSAHEQSTTRVDELLRDEAPLASSSPLPATTTKASKLPPPPVAPKPTLRNSQAPNVAAAPSVPVKESTPENPERLAFSSKLSHFEKKMEEASMIPRPMNIPEKKRLLNEDDITRLREAEERKRMEAVMASPQEENGGEHFLAMIEQSQAVRGMGSIRTKKAERRAIEKGLIEDENAGLTESERLEREAAKREQWRKERLASVVSKQHDFDAILSSVQPILKTMEETSEKMSSSLDEIQYADEEL</sequence>
<dbReference type="GO" id="GO:0016323">
    <property type="term" value="C:basolateral plasma membrane"/>
    <property type="evidence" value="ECO:0007669"/>
    <property type="project" value="TreeGrafter"/>
</dbReference>
<dbReference type="FunFam" id="3.80.10.10:FF:000779">
    <property type="entry name" value="Probable inactive serine/threonine-protein kinase DDB_G0278909"/>
    <property type="match status" value="1"/>
</dbReference>
<evidence type="ECO:0000313" key="5">
    <source>
        <dbReference type="EMBL" id="GMR32768.1"/>
    </source>
</evidence>
<dbReference type="GO" id="GO:0045211">
    <property type="term" value="C:postsynaptic membrane"/>
    <property type="evidence" value="ECO:0007669"/>
    <property type="project" value="TreeGrafter"/>
</dbReference>
<dbReference type="Gene3D" id="2.30.42.10">
    <property type="match status" value="4"/>
</dbReference>
<evidence type="ECO:0000256" key="3">
    <source>
        <dbReference type="SAM" id="MobiDB-lite"/>
    </source>
</evidence>
<feature type="domain" description="PDZ" evidence="4">
    <location>
        <begin position="635"/>
        <end position="723"/>
    </location>
</feature>
<comment type="caution">
    <text evidence="5">The sequence shown here is derived from an EMBL/GenBank/DDBJ whole genome shotgun (WGS) entry which is preliminary data.</text>
</comment>
<gene>
    <name evidence="5" type="ORF">PMAYCL1PPCAC_02963</name>
</gene>
<dbReference type="SMART" id="SM00369">
    <property type="entry name" value="LRR_TYP"/>
    <property type="match status" value="10"/>
</dbReference>
<dbReference type="InterPro" id="IPR032675">
    <property type="entry name" value="LRR_dom_sf"/>
</dbReference>
<dbReference type="SUPFAM" id="SSF50156">
    <property type="entry name" value="PDZ domain-like"/>
    <property type="match status" value="4"/>
</dbReference>
<dbReference type="GO" id="GO:0098609">
    <property type="term" value="P:cell-cell adhesion"/>
    <property type="evidence" value="ECO:0007669"/>
    <property type="project" value="TreeGrafter"/>
</dbReference>
<feature type="region of interest" description="Disordered" evidence="3">
    <location>
        <begin position="854"/>
        <end position="882"/>
    </location>
</feature>
<feature type="domain" description="PDZ" evidence="4">
    <location>
        <begin position="765"/>
        <end position="837"/>
    </location>
</feature>
<dbReference type="PANTHER" id="PTHR23119:SF44">
    <property type="entry name" value="PROTEIN LAP4"/>
    <property type="match status" value="1"/>
</dbReference>
<dbReference type="InterPro" id="IPR036034">
    <property type="entry name" value="PDZ_sf"/>
</dbReference>
<keyword evidence="2" id="KW-0677">Repeat</keyword>
<evidence type="ECO:0000313" key="6">
    <source>
        <dbReference type="Proteomes" id="UP001328107"/>
    </source>
</evidence>
<dbReference type="Pfam" id="PF23598">
    <property type="entry name" value="LRR_14"/>
    <property type="match status" value="1"/>
</dbReference>
<proteinExistence type="predicted"/>
<feature type="domain" description="PDZ" evidence="4">
    <location>
        <begin position="900"/>
        <end position="990"/>
    </location>
</feature>
<feature type="compositionally biased region" description="Low complexity" evidence="3">
    <location>
        <begin position="856"/>
        <end position="874"/>
    </location>
</feature>
<feature type="region of interest" description="Disordered" evidence="3">
    <location>
        <begin position="1192"/>
        <end position="1248"/>
    </location>
</feature>
<keyword evidence="6" id="KW-1185">Reference proteome</keyword>
<dbReference type="GO" id="GO:0019901">
    <property type="term" value="F:protein kinase binding"/>
    <property type="evidence" value="ECO:0007669"/>
    <property type="project" value="TreeGrafter"/>
</dbReference>
<dbReference type="SMART" id="SM00364">
    <property type="entry name" value="LRR_BAC"/>
    <property type="match status" value="9"/>
</dbReference>
<feature type="compositionally biased region" description="Polar residues" evidence="3">
    <location>
        <begin position="511"/>
        <end position="521"/>
    </location>
</feature>
<dbReference type="SUPFAM" id="SSF52058">
    <property type="entry name" value="L domain-like"/>
    <property type="match status" value="2"/>
</dbReference>
<dbReference type="PROSITE" id="PS50106">
    <property type="entry name" value="PDZ"/>
    <property type="match status" value="4"/>
</dbReference>
<dbReference type="GO" id="GO:0043113">
    <property type="term" value="P:receptor clustering"/>
    <property type="evidence" value="ECO:0007669"/>
    <property type="project" value="TreeGrafter"/>
</dbReference>
<accession>A0AAN4Z2A9</accession>
<dbReference type="GO" id="GO:0098887">
    <property type="term" value="P:neurotransmitter receptor transport, endosome to postsynaptic membrane"/>
    <property type="evidence" value="ECO:0007669"/>
    <property type="project" value="TreeGrafter"/>
</dbReference>
<dbReference type="GO" id="GO:0045197">
    <property type="term" value="P:establishment or maintenance of epithelial cell apical/basal polarity"/>
    <property type="evidence" value="ECO:0007669"/>
    <property type="project" value="TreeGrafter"/>
</dbReference>
<dbReference type="InterPro" id="IPR001478">
    <property type="entry name" value="PDZ"/>
</dbReference>
<feature type="compositionally biased region" description="Pro residues" evidence="3">
    <location>
        <begin position="1119"/>
        <end position="1128"/>
    </location>
</feature>
<dbReference type="Gene3D" id="3.80.10.10">
    <property type="entry name" value="Ribonuclease Inhibitor"/>
    <property type="match status" value="2"/>
</dbReference>
<dbReference type="Pfam" id="PF13855">
    <property type="entry name" value="LRR_8"/>
    <property type="match status" value="1"/>
</dbReference>
<name>A0AAN4Z2A9_9BILA</name>
<reference evidence="6" key="1">
    <citation type="submission" date="2022-10" db="EMBL/GenBank/DDBJ databases">
        <title>Genome assembly of Pristionchus species.</title>
        <authorList>
            <person name="Yoshida K."/>
            <person name="Sommer R.J."/>
        </authorList>
    </citation>
    <scope>NUCLEOTIDE SEQUENCE [LARGE SCALE GENOMIC DNA]</scope>
    <source>
        <strain evidence="6">RS5460</strain>
    </source>
</reference>
<dbReference type="InterPro" id="IPR003591">
    <property type="entry name" value="Leu-rich_rpt_typical-subtyp"/>
</dbReference>
<feature type="domain" description="PDZ" evidence="4">
    <location>
        <begin position="997"/>
        <end position="1076"/>
    </location>
</feature>
<feature type="compositionally biased region" description="Low complexity" evidence="3">
    <location>
        <begin position="1129"/>
        <end position="1164"/>
    </location>
</feature>
<feature type="compositionally biased region" description="Basic and acidic residues" evidence="3">
    <location>
        <begin position="458"/>
        <end position="470"/>
    </location>
</feature>
<feature type="compositionally biased region" description="Polar residues" evidence="3">
    <location>
        <begin position="737"/>
        <end position="748"/>
    </location>
</feature>
<feature type="region of interest" description="Disordered" evidence="3">
    <location>
        <begin position="1260"/>
        <end position="1279"/>
    </location>
</feature>
<dbReference type="InterPro" id="IPR001611">
    <property type="entry name" value="Leu-rich_rpt"/>
</dbReference>
<feature type="compositionally biased region" description="Low complexity" evidence="3">
    <location>
        <begin position="1105"/>
        <end position="1118"/>
    </location>
</feature>
<dbReference type="GO" id="GO:0014069">
    <property type="term" value="C:postsynaptic density"/>
    <property type="evidence" value="ECO:0007669"/>
    <property type="project" value="TreeGrafter"/>
</dbReference>
<feature type="compositionally biased region" description="Low complexity" evidence="3">
    <location>
        <begin position="1225"/>
        <end position="1236"/>
    </location>
</feature>
<feature type="compositionally biased region" description="Low complexity" evidence="3">
    <location>
        <begin position="554"/>
        <end position="598"/>
    </location>
</feature>
<feature type="compositionally biased region" description="Basic and acidic residues" evidence="3">
    <location>
        <begin position="724"/>
        <end position="734"/>
    </location>
</feature>
<dbReference type="Proteomes" id="UP001328107">
    <property type="component" value="Unassembled WGS sequence"/>
</dbReference>
<keyword evidence="1" id="KW-0433">Leucine-rich repeat</keyword>
<dbReference type="SMART" id="SM00228">
    <property type="entry name" value="PDZ"/>
    <property type="match status" value="4"/>
</dbReference>
<dbReference type="Pfam" id="PF00595">
    <property type="entry name" value="PDZ"/>
    <property type="match status" value="4"/>
</dbReference>
<dbReference type="EMBL" id="BTRK01000001">
    <property type="protein sequence ID" value="GMR32768.1"/>
    <property type="molecule type" value="Genomic_DNA"/>
</dbReference>
<dbReference type="PANTHER" id="PTHR23119">
    <property type="entry name" value="DISCS LARGE"/>
    <property type="match status" value="1"/>
</dbReference>
<dbReference type="InterPro" id="IPR055414">
    <property type="entry name" value="LRR_R13L4/SHOC2-like"/>
</dbReference>
<evidence type="ECO:0000259" key="4">
    <source>
        <dbReference type="PROSITE" id="PS50106"/>
    </source>
</evidence>
<dbReference type="PROSITE" id="PS51450">
    <property type="entry name" value="LRR"/>
    <property type="match status" value="2"/>
</dbReference>
<evidence type="ECO:0000256" key="2">
    <source>
        <dbReference type="ARBA" id="ARBA00022737"/>
    </source>
</evidence>
<dbReference type="InterPro" id="IPR050614">
    <property type="entry name" value="Synaptic_Scaffolding_LAP-MAGUK"/>
</dbReference>
<feature type="region of interest" description="Disordered" evidence="3">
    <location>
        <begin position="436"/>
        <end position="476"/>
    </location>
</feature>
<evidence type="ECO:0000256" key="1">
    <source>
        <dbReference type="ARBA" id="ARBA00022614"/>
    </source>
</evidence>
<dbReference type="GO" id="GO:0005912">
    <property type="term" value="C:adherens junction"/>
    <property type="evidence" value="ECO:0007669"/>
    <property type="project" value="TreeGrafter"/>
</dbReference>